<comment type="caution">
    <text evidence="1">The sequence shown here is derived from an EMBL/GenBank/DDBJ whole genome shotgun (WGS) entry which is preliminary data.</text>
</comment>
<dbReference type="Proteomes" id="UP000828390">
    <property type="component" value="Unassembled WGS sequence"/>
</dbReference>
<dbReference type="AlphaFoldDB" id="A0A9D3YMP7"/>
<dbReference type="EMBL" id="JAIWYP010000015">
    <property type="protein sequence ID" value="KAH3701708.1"/>
    <property type="molecule type" value="Genomic_DNA"/>
</dbReference>
<name>A0A9D3YMP7_DREPO</name>
<keyword evidence="2" id="KW-1185">Reference proteome</keyword>
<evidence type="ECO:0000313" key="2">
    <source>
        <dbReference type="Proteomes" id="UP000828390"/>
    </source>
</evidence>
<organism evidence="1 2">
    <name type="scientific">Dreissena polymorpha</name>
    <name type="common">Zebra mussel</name>
    <name type="synonym">Mytilus polymorpha</name>
    <dbReference type="NCBI Taxonomy" id="45954"/>
    <lineage>
        <taxon>Eukaryota</taxon>
        <taxon>Metazoa</taxon>
        <taxon>Spiralia</taxon>
        <taxon>Lophotrochozoa</taxon>
        <taxon>Mollusca</taxon>
        <taxon>Bivalvia</taxon>
        <taxon>Autobranchia</taxon>
        <taxon>Heteroconchia</taxon>
        <taxon>Euheterodonta</taxon>
        <taxon>Imparidentia</taxon>
        <taxon>Neoheterodontei</taxon>
        <taxon>Myida</taxon>
        <taxon>Dreissenoidea</taxon>
        <taxon>Dreissenidae</taxon>
        <taxon>Dreissena</taxon>
    </lineage>
</organism>
<proteinExistence type="predicted"/>
<reference evidence="1" key="2">
    <citation type="submission" date="2020-11" db="EMBL/GenBank/DDBJ databases">
        <authorList>
            <person name="McCartney M.A."/>
            <person name="Auch B."/>
            <person name="Kono T."/>
            <person name="Mallez S."/>
            <person name="Becker A."/>
            <person name="Gohl D.M."/>
            <person name="Silverstein K.A.T."/>
            <person name="Koren S."/>
            <person name="Bechman K.B."/>
            <person name="Herman A."/>
            <person name="Abrahante J.E."/>
            <person name="Garbe J."/>
        </authorList>
    </citation>
    <scope>NUCLEOTIDE SEQUENCE</scope>
    <source>
        <strain evidence="1">Duluth1</strain>
        <tissue evidence="1">Whole animal</tissue>
    </source>
</reference>
<sequence>MATPTPADNMYTHTPSAKLLRFKPRSFLVDGNMPLFPAAKRDSVTVEEEYVVLLSNRVPTDTV</sequence>
<evidence type="ECO:0000313" key="1">
    <source>
        <dbReference type="EMBL" id="KAH3701708.1"/>
    </source>
</evidence>
<reference evidence="1" key="1">
    <citation type="journal article" date="2019" name="bioRxiv">
        <title>The Genome of the Zebra Mussel, Dreissena polymorpha: A Resource for Invasive Species Research.</title>
        <authorList>
            <person name="McCartney M.A."/>
            <person name="Auch B."/>
            <person name="Kono T."/>
            <person name="Mallez S."/>
            <person name="Zhang Y."/>
            <person name="Obille A."/>
            <person name="Becker A."/>
            <person name="Abrahante J.E."/>
            <person name="Garbe J."/>
            <person name="Badalamenti J.P."/>
            <person name="Herman A."/>
            <person name="Mangelson H."/>
            <person name="Liachko I."/>
            <person name="Sullivan S."/>
            <person name="Sone E.D."/>
            <person name="Koren S."/>
            <person name="Silverstein K.A.T."/>
            <person name="Beckman K.B."/>
            <person name="Gohl D.M."/>
        </authorList>
    </citation>
    <scope>NUCLEOTIDE SEQUENCE</scope>
    <source>
        <strain evidence="1">Duluth1</strain>
        <tissue evidence="1">Whole animal</tissue>
    </source>
</reference>
<accession>A0A9D3YMP7</accession>
<protein>
    <submittedName>
        <fullName evidence="1">Uncharacterized protein</fullName>
    </submittedName>
</protein>
<gene>
    <name evidence="1" type="ORF">DPMN_076700</name>
</gene>